<proteinExistence type="inferred from homology"/>
<feature type="region of interest" description="Disordered" evidence="6">
    <location>
        <begin position="1346"/>
        <end position="1536"/>
    </location>
</feature>
<evidence type="ECO:0000256" key="6">
    <source>
        <dbReference type="SAM" id="MobiDB-lite"/>
    </source>
</evidence>
<evidence type="ECO:0000256" key="4">
    <source>
        <dbReference type="ARBA" id="ARBA00023242"/>
    </source>
</evidence>
<dbReference type="GO" id="GO:0000793">
    <property type="term" value="C:condensed chromosome"/>
    <property type="evidence" value="ECO:0007669"/>
    <property type="project" value="TreeGrafter"/>
</dbReference>
<feature type="compositionally biased region" description="Basic and acidic residues" evidence="6">
    <location>
        <begin position="1439"/>
        <end position="1457"/>
    </location>
</feature>
<dbReference type="PANTHER" id="PTHR32086">
    <property type="entry name" value="FANCONI ANEMIA GROUP D2 PROTEIN"/>
    <property type="match status" value="1"/>
</dbReference>
<dbReference type="GO" id="GO:0036297">
    <property type="term" value="P:interstrand cross-link repair"/>
    <property type="evidence" value="ECO:0007669"/>
    <property type="project" value="TreeGrafter"/>
</dbReference>
<protein>
    <submittedName>
        <fullName evidence="7">Fanconi anemia group D2 protein</fullName>
    </submittedName>
</protein>
<dbReference type="GO" id="GO:1990918">
    <property type="term" value="P:double-strand break repair involved in meiotic recombination"/>
    <property type="evidence" value="ECO:0007669"/>
    <property type="project" value="TreeGrafter"/>
</dbReference>
<comment type="subcellular location">
    <subcellularLocation>
        <location evidence="1">Nucleus</location>
    </subcellularLocation>
</comment>
<feature type="compositionally biased region" description="Acidic residues" evidence="6">
    <location>
        <begin position="1473"/>
        <end position="1482"/>
    </location>
</feature>
<keyword evidence="4" id="KW-0539">Nucleus</keyword>
<dbReference type="GO" id="GO:0031573">
    <property type="term" value="P:mitotic intra-S DNA damage checkpoint signaling"/>
    <property type="evidence" value="ECO:0007669"/>
    <property type="project" value="TreeGrafter"/>
</dbReference>
<evidence type="ECO:0000313" key="7">
    <source>
        <dbReference type="EMBL" id="PXF47554.1"/>
    </source>
</evidence>
<name>A0A2V3IZI3_9FLOR</name>
<evidence type="ECO:0000313" key="8">
    <source>
        <dbReference type="Proteomes" id="UP000247409"/>
    </source>
</evidence>
<dbReference type="Pfam" id="PF14631">
    <property type="entry name" value="FancD2"/>
    <property type="match status" value="3"/>
</dbReference>
<accession>A0A2V3IZI3</accession>
<dbReference type="STRING" id="448386.A0A2V3IZI3"/>
<dbReference type="GO" id="GO:0070182">
    <property type="term" value="F:DNA polymerase binding"/>
    <property type="evidence" value="ECO:0007669"/>
    <property type="project" value="TreeGrafter"/>
</dbReference>
<feature type="compositionally biased region" description="Acidic residues" evidence="6">
    <location>
        <begin position="1504"/>
        <end position="1520"/>
    </location>
</feature>
<evidence type="ECO:0000256" key="3">
    <source>
        <dbReference type="ARBA" id="ARBA00022843"/>
    </source>
</evidence>
<sequence>MTQSQGIPDASFLAEFGEGELGGRLWRGGLRVENNVYKMHKAKGIRSLTIALRDGLDIRVNDGTVEKVISDLETCWNDSSRMRRACSPISIASGQTSALSLSLVKVILSIDLFQSAMMTCIVNKISELGEDSCVDKDVAHTLLNQLRWLDFIVDGPALCESLLSIVPIISPSIQKELIEALPEILDDSTRDKAVTELIRVLEESPSMMGSVVDALGALGVGGEQLSDVNTSIISSLAATNRDMLPVTLKYLLQSCPQDLLTETVNALRHTLALSSLGPGVGKLCLDAAKSGLRMSKLVADHVIVSLKKLENPSDHKPADLWLLIALSDSPLHRKQAEVVFRKKAAQNVFTRILIDSAIAPFAESFVDIADRLLYFASLALQFHDIGARRTGVIFYTTLFRLLQDRNVRRKVISSLLDHTGTRRLHETDAALEALSIIATESENDISLLPFSALVQGLLDYLEFFNDFQLRQIWTALGFLCRATSKSKDDNSPGKLSGKDCSQAEAHNDPQDSAGGSELASLEILLRKELTHADTFYRRMGVIGASTMIKVLGSSVQNNILSMLLDTGRADSYSQALSFDELAENFSREPLPTKETAEMIRKTICLQFEKRYLKERSEMGPLVKDEMLIPSSLYGNLEGKDSEVCFSIAHLIRNEPNLDASRGAVRAMVPNLRLLCVLTLHCFDGSLSEVDAVIGAPLHLPLISEGQNLEDLTLRAKTDLLLSLFVAHGWMVELVNAFAEQESSELRAKCVKRVDHLLDITSKITLIVSQLPNWADTIFDSYSGTRASTKKNDGNRIRSSKRNGALKEKSNSTAQTGKLSLEWKRYSRQLHPSALSLIRITTPLSYRFTETDTELLREGDPVMETVSLSPAGLEFLLSELLQYLEGFLGSDIKFESPFVGSLIRKGSIPVQKSQRYLSFVQGIPESPLTLVRGLKVALTSLGKQLKRSLSRILPDSDDTGDVNDTSSLETDRKCIALCLKCLTICLSSRALCDGASQHLLFDVLASIRFDGEASVDPSDPFTDRDIHAAGNVAFEQLRGVLKSSLKPKGDDDPEDHEMRGASLLELEGCCGLLAAMDAIFSHCSGRTKEELGQKYSDVACEVLGYNWNSTTLRSRKTQKLIPGIIRIHVQNAKDPLAAIEALREELLSLSEKQANIENEDEGVKRVQSDQMPLLTEQTFFSFTVSVLEQYMFLFKRFQPSLFERQDIAFGVMTRFIRAELPLYTLARRHQNLLGPVMRAGRTLVDLFLKICLPFLREHFKKHRSMVIQVCKMHQKPTRLLQTLCAHSKFTRDTSLTSLVPPLRKSLELLLYRVKEVLQVNNAKGAFQLGNLKHRDINGEVLSSQHLQYKSESEESEYSSLALTDEDEDEIKSRTGGRSQRRTQNKSQRSSQRKQKKPRLGFASSPQAQKKRKISEGVDIRRESAKDLDLGSDVEQMNGEQRIDKVMEMDKGDEIEKVPLRKIKRRSKVIRDSEEEREQEEEEKGEERSRVKKKRTNRSGRHPLIDDEAGVDEEAEDDDDDLREMSQFIFEGEEEEAD</sequence>
<dbReference type="EMBL" id="NBIV01000023">
    <property type="protein sequence ID" value="PXF47554.1"/>
    <property type="molecule type" value="Genomic_DNA"/>
</dbReference>
<gene>
    <name evidence="7" type="ORF">BWQ96_02698</name>
</gene>
<feature type="compositionally biased region" description="Basic and acidic residues" evidence="6">
    <location>
        <begin position="1412"/>
        <end position="1427"/>
    </location>
</feature>
<feature type="region of interest" description="Disordered" evidence="6">
    <location>
        <begin position="786"/>
        <end position="812"/>
    </location>
</feature>
<keyword evidence="3" id="KW-0832">Ubl conjugation</keyword>
<evidence type="ECO:0000256" key="5">
    <source>
        <dbReference type="ARBA" id="ARBA00093456"/>
    </source>
</evidence>
<dbReference type="GO" id="GO:0005634">
    <property type="term" value="C:nucleus"/>
    <property type="evidence" value="ECO:0007669"/>
    <property type="project" value="UniProtKB-SubCell"/>
</dbReference>
<dbReference type="OrthoDB" id="4570at2759"/>
<comment type="caution">
    <text evidence="7">The sequence shown here is derived from an EMBL/GenBank/DDBJ whole genome shotgun (WGS) entry which is preliminary data.</text>
</comment>
<keyword evidence="2" id="KW-1017">Isopeptide bond</keyword>
<feature type="compositionally biased region" description="Basic residues" evidence="6">
    <location>
        <begin position="1488"/>
        <end position="1499"/>
    </location>
</feature>
<comment type="similarity">
    <text evidence="5">Belongs to the Fanconi anemia protein FANCD2 family.</text>
</comment>
<dbReference type="InterPro" id="IPR029448">
    <property type="entry name" value="FANCD2"/>
</dbReference>
<dbReference type="Proteomes" id="UP000247409">
    <property type="component" value="Unassembled WGS sequence"/>
</dbReference>
<feature type="region of interest" description="Disordered" evidence="6">
    <location>
        <begin position="484"/>
        <end position="515"/>
    </location>
</feature>
<dbReference type="GO" id="GO:0007129">
    <property type="term" value="P:homologous chromosome pairing at meiosis"/>
    <property type="evidence" value="ECO:0007669"/>
    <property type="project" value="TreeGrafter"/>
</dbReference>
<reference evidence="7 8" key="1">
    <citation type="journal article" date="2018" name="Mol. Biol. Evol.">
        <title>Analysis of the draft genome of the red seaweed Gracilariopsis chorda provides insights into genome size evolution in Rhodophyta.</title>
        <authorList>
            <person name="Lee J."/>
            <person name="Yang E.C."/>
            <person name="Graf L."/>
            <person name="Yang J.H."/>
            <person name="Qiu H."/>
            <person name="Zel Zion U."/>
            <person name="Chan C.X."/>
            <person name="Stephens T.G."/>
            <person name="Weber A.P.M."/>
            <person name="Boo G.H."/>
            <person name="Boo S.M."/>
            <person name="Kim K.M."/>
            <person name="Shin Y."/>
            <person name="Jung M."/>
            <person name="Lee S.J."/>
            <person name="Yim H.S."/>
            <person name="Lee J.H."/>
            <person name="Bhattacharya D."/>
            <person name="Yoon H.S."/>
        </authorList>
    </citation>
    <scope>NUCLEOTIDE SEQUENCE [LARGE SCALE GENOMIC DNA]</scope>
    <source>
        <strain evidence="7 8">SKKU-2015</strain>
        <tissue evidence="7">Whole body</tissue>
    </source>
</reference>
<organism evidence="7 8">
    <name type="scientific">Gracilariopsis chorda</name>
    <dbReference type="NCBI Taxonomy" id="448386"/>
    <lineage>
        <taxon>Eukaryota</taxon>
        <taxon>Rhodophyta</taxon>
        <taxon>Florideophyceae</taxon>
        <taxon>Rhodymeniophycidae</taxon>
        <taxon>Gracilariales</taxon>
        <taxon>Gracilariaceae</taxon>
        <taxon>Gracilariopsis</taxon>
    </lineage>
</organism>
<evidence type="ECO:0000256" key="1">
    <source>
        <dbReference type="ARBA" id="ARBA00004123"/>
    </source>
</evidence>
<keyword evidence="8" id="KW-1185">Reference proteome</keyword>
<dbReference type="PANTHER" id="PTHR32086:SF0">
    <property type="entry name" value="FANCONI ANEMIA GROUP D2 PROTEIN"/>
    <property type="match status" value="1"/>
</dbReference>
<evidence type="ECO:0000256" key="2">
    <source>
        <dbReference type="ARBA" id="ARBA00022499"/>
    </source>
</evidence>